<keyword evidence="4" id="KW-1185">Reference proteome</keyword>
<evidence type="ECO:0000259" key="2">
    <source>
        <dbReference type="Pfam" id="PF09835"/>
    </source>
</evidence>
<organism evidence="3 4">
    <name type="scientific">Novosphingobium olei</name>
    <dbReference type="NCBI Taxonomy" id="2728851"/>
    <lineage>
        <taxon>Bacteria</taxon>
        <taxon>Pseudomonadati</taxon>
        <taxon>Pseudomonadota</taxon>
        <taxon>Alphaproteobacteria</taxon>
        <taxon>Sphingomonadales</taxon>
        <taxon>Sphingomonadaceae</taxon>
        <taxon>Novosphingobium</taxon>
    </lineage>
</organism>
<feature type="transmembrane region" description="Helical" evidence="1">
    <location>
        <begin position="43"/>
        <end position="64"/>
    </location>
</feature>
<evidence type="ECO:0000256" key="1">
    <source>
        <dbReference type="SAM" id="Phobius"/>
    </source>
</evidence>
<reference evidence="3 4" key="1">
    <citation type="submission" date="2020-04" db="EMBL/GenBank/DDBJ databases">
        <title>Novosphingobium sp. TW-4 isolated from soil.</title>
        <authorList>
            <person name="Dahal R.H."/>
            <person name="Chaudhary D.K."/>
        </authorList>
    </citation>
    <scope>NUCLEOTIDE SEQUENCE [LARGE SCALE GENOMIC DNA]</scope>
    <source>
        <strain evidence="3 4">TW-4</strain>
    </source>
</reference>
<dbReference type="Pfam" id="PF09835">
    <property type="entry name" value="DUF2062"/>
    <property type="match status" value="1"/>
</dbReference>
<proteinExistence type="predicted"/>
<sequence length="151" mass="16181">MDCQPNRGFALPCCLGAFRGICPADRADCRRGPSRCFCSREPLVAALATLVINPFTFPPIYYAAFRVGNHFLGSSGGTGAMPAAVNDLSTSMLSMVMGTTLPIIAGLLLFATVSAAVGFGAVHLAWRPPLARQWRSRLLLRQADHQSRNDA</sequence>
<keyword evidence="1" id="KW-0812">Transmembrane</keyword>
<comment type="caution">
    <text evidence="3">The sequence shown here is derived from an EMBL/GenBank/DDBJ whole genome shotgun (WGS) entry which is preliminary data.</text>
</comment>
<feature type="domain" description="DUF2062" evidence="2">
    <location>
        <begin position="43"/>
        <end position="135"/>
    </location>
</feature>
<dbReference type="AlphaFoldDB" id="A0A7Y0BR53"/>
<gene>
    <name evidence="3" type="ORF">HHL27_15595</name>
</gene>
<keyword evidence="1" id="KW-1133">Transmembrane helix</keyword>
<dbReference type="EMBL" id="JABBGM010000007">
    <property type="protein sequence ID" value="NML95097.1"/>
    <property type="molecule type" value="Genomic_DNA"/>
</dbReference>
<name>A0A7Y0BR53_9SPHN</name>
<accession>A0A7Y0BR53</accession>
<keyword evidence="1" id="KW-0472">Membrane</keyword>
<feature type="transmembrane region" description="Helical" evidence="1">
    <location>
        <begin position="101"/>
        <end position="126"/>
    </location>
</feature>
<dbReference type="InterPro" id="IPR018639">
    <property type="entry name" value="DUF2062"/>
</dbReference>
<dbReference type="Proteomes" id="UP000583556">
    <property type="component" value="Unassembled WGS sequence"/>
</dbReference>
<evidence type="ECO:0000313" key="3">
    <source>
        <dbReference type="EMBL" id="NML95097.1"/>
    </source>
</evidence>
<evidence type="ECO:0000313" key="4">
    <source>
        <dbReference type="Proteomes" id="UP000583556"/>
    </source>
</evidence>
<protein>
    <submittedName>
        <fullName evidence="3">DUF2062 domain-containing protein</fullName>
    </submittedName>
</protein>